<evidence type="ECO:0000313" key="2">
    <source>
        <dbReference type="EMBL" id="CAD5225738.1"/>
    </source>
</evidence>
<dbReference type="PANTHER" id="PTHR36694">
    <property type="entry name" value="PASIFLORA 1, ISOFORM A-RELATED"/>
    <property type="match status" value="1"/>
</dbReference>
<dbReference type="Pfam" id="PF15860">
    <property type="entry name" value="DUF4728"/>
    <property type="match status" value="1"/>
</dbReference>
<organism evidence="3 5">
    <name type="scientific">Bursaphelenchus xylophilus</name>
    <name type="common">Pinewood nematode worm</name>
    <name type="synonym">Aphelenchoides xylophilus</name>
    <dbReference type="NCBI Taxonomy" id="6326"/>
    <lineage>
        <taxon>Eukaryota</taxon>
        <taxon>Metazoa</taxon>
        <taxon>Ecdysozoa</taxon>
        <taxon>Nematoda</taxon>
        <taxon>Chromadorea</taxon>
        <taxon>Rhabditida</taxon>
        <taxon>Tylenchina</taxon>
        <taxon>Tylenchomorpha</taxon>
        <taxon>Aphelenchoidea</taxon>
        <taxon>Aphelenchoididae</taxon>
        <taxon>Bursaphelenchus</taxon>
    </lineage>
</organism>
<dbReference type="OrthoDB" id="6347032at2759"/>
<evidence type="ECO:0000313" key="5">
    <source>
        <dbReference type="WBParaSite" id="BXY_0044600.1"/>
    </source>
</evidence>
<feature type="transmembrane region" description="Helical" evidence="1">
    <location>
        <begin position="20"/>
        <end position="40"/>
    </location>
</feature>
<dbReference type="EMBL" id="CAJFCV020000004">
    <property type="protein sequence ID" value="CAG9115013.1"/>
    <property type="molecule type" value="Genomic_DNA"/>
</dbReference>
<dbReference type="InterPro" id="IPR031720">
    <property type="entry name" value="DUF4728"/>
</dbReference>
<dbReference type="Proteomes" id="UP000582659">
    <property type="component" value="Unassembled WGS sequence"/>
</dbReference>
<dbReference type="WBParaSite" id="BXY_0044600.1">
    <property type="protein sequence ID" value="BXY_0044600.1"/>
    <property type="gene ID" value="BXY_0044600"/>
</dbReference>
<dbReference type="Proteomes" id="UP000095284">
    <property type="component" value="Unplaced"/>
</dbReference>
<accession>A0A1I7RIB7</accession>
<gene>
    <name evidence="2" type="ORF">BXYJ_LOCUS8695</name>
</gene>
<keyword evidence="4" id="KW-1185">Reference proteome</keyword>
<reference evidence="2" key="2">
    <citation type="submission" date="2020-09" db="EMBL/GenBank/DDBJ databases">
        <authorList>
            <person name="Kikuchi T."/>
        </authorList>
    </citation>
    <scope>NUCLEOTIDE SEQUENCE</scope>
    <source>
        <strain evidence="2">Ka4C1</strain>
    </source>
</reference>
<feature type="transmembrane region" description="Helical" evidence="1">
    <location>
        <begin position="46"/>
        <end position="63"/>
    </location>
</feature>
<keyword evidence="1" id="KW-1133">Transmembrane helix</keyword>
<keyword evidence="1" id="KW-0472">Membrane</keyword>
<name>A0A1I7RIB7_BURXY</name>
<dbReference type="EMBL" id="CAJFDI010000004">
    <property type="protein sequence ID" value="CAD5225738.1"/>
    <property type="molecule type" value="Genomic_DNA"/>
</dbReference>
<reference evidence="5" key="1">
    <citation type="submission" date="2016-11" db="UniProtKB">
        <authorList>
            <consortium name="WormBaseParasite"/>
        </authorList>
    </citation>
    <scope>IDENTIFICATION</scope>
</reference>
<keyword evidence="1" id="KW-0812">Transmembrane</keyword>
<protein>
    <submittedName>
        <fullName evidence="2">(pine wood nematode) hypothetical protein</fullName>
    </submittedName>
</protein>
<sequence length="152" mass="16688">MSVMERKVDVACCGGTVKDVVTRIGVIGIVFSLISMLALLTGDPSSGGNVFYFIFCILLIYGANSNKPGYFWPFLIYNAILIVLNILATIMLLALLIAVANHNHRDSAGTAAFVFFVTIVMTLVACLNIFFEHVVYRCYRTATSNDNEFNSV</sequence>
<dbReference type="AlphaFoldDB" id="A0A1I7RIB7"/>
<dbReference type="PANTHER" id="PTHR36694:SF11">
    <property type="entry name" value="LP21121P-RELATED"/>
    <property type="match status" value="1"/>
</dbReference>
<dbReference type="Proteomes" id="UP000659654">
    <property type="component" value="Unassembled WGS sequence"/>
</dbReference>
<evidence type="ECO:0000313" key="4">
    <source>
        <dbReference type="Proteomes" id="UP000659654"/>
    </source>
</evidence>
<proteinExistence type="predicted"/>
<feature type="transmembrane region" description="Helical" evidence="1">
    <location>
        <begin position="75"/>
        <end position="99"/>
    </location>
</feature>
<evidence type="ECO:0000313" key="3">
    <source>
        <dbReference type="Proteomes" id="UP000095284"/>
    </source>
</evidence>
<feature type="transmembrane region" description="Helical" evidence="1">
    <location>
        <begin position="111"/>
        <end position="131"/>
    </location>
</feature>
<evidence type="ECO:0000256" key="1">
    <source>
        <dbReference type="SAM" id="Phobius"/>
    </source>
</evidence>